<dbReference type="PANTHER" id="PTHR21538:SF24">
    <property type="entry name" value="PH DOMAIN-CONTAINING PROTEIN"/>
    <property type="match status" value="1"/>
</dbReference>
<feature type="region of interest" description="Disordered" evidence="1">
    <location>
        <begin position="356"/>
        <end position="453"/>
    </location>
</feature>
<evidence type="ECO:0000256" key="1">
    <source>
        <dbReference type="SAM" id="MobiDB-lite"/>
    </source>
</evidence>
<dbReference type="PROSITE" id="PS50003">
    <property type="entry name" value="PH_DOMAIN"/>
    <property type="match status" value="1"/>
</dbReference>
<dbReference type="InterPro" id="IPR011993">
    <property type="entry name" value="PH-like_dom_sf"/>
</dbReference>
<dbReference type="CDD" id="cd01263">
    <property type="entry name" value="PH_anillin"/>
    <property type="match status" value="1"/>
</dbReference>
<dbReference type="Proteomes" id="UP001651158">
    <property type="component" value="Unassembled WGS sequence"/>
</dbReference>
<dbReference type="EMBL" id="JAKROA010000005">
    <property type="protein sequence ID" value="KAL5106689.1"/>
    <property type="molecule type" value="Genomic_DNA"/>
</dbReference>
<reference evidence="3 4" key="1">
    <citation type="journal article" date="2022" name="Front. Cell. Infect. Microbiol.">
        <title>The Genomes of Two Strains of Taenia crassiceps the Animal Model for the Study of Human Cysticercosis.</title>
        <authorList>
            <person name="Bobes R.J."/>
            <person name="Estrada K."/>
            <person name="Rios-Valencia D.G."/>
            <person name="Calderon-Gallegos A."/>
            <person name="de la Torre P."/>
            <person name="Carrero J.C."/>
            <person name="Sanchez-Flores A."/>
            <person name="Laclette J.P."/>
        </authorList>
    </citation>
    <scope>NUCLEOTIDE SEQUENCE [LARGE SCALE GENOMIC DNA]</scope>
    <source>
        <strain evidence="3">WFUcys</strain>
    </source>
</reference>
<feature type="region of interest" description="Disordered" evidence="1">
    <location>
        <begin position="776"/>
        <end position="797"/>
    </location>
</feature>
<organism evidence="3 4">
    <name type="scientific">Taenia crassiceps</name>
    <dbReference type="NCBI Taxonomy" id="6207"/>
    <lineage>
        <taxon>Eukaryota</taxon>
        <taxon>Metazoa</taxon>
        <taxon>Spiralia</taxon>
        <taxon>Lophotrochozoa</taxon>
        <taxon>Platyhelminthes</taxon>
        <taxon>Cestoda</taxon>
        <taxon>Eucestoda</taxon>
        <taxon>Cyclophyllidea</taxon>
        <taxon>Taeniidae</taxon>
        <taxon>Taenia</taxon>
    </lineage>
</organism>
<evidence type="ECO:0000259" key="2">
    <source>
        <dbReference type="PROSITE" id="PS50003"/>
    </source>
</evidence>
<keyword evidence="4" id="KW-1185">Reference proteome</keyword>
<accession>A0ABR4QB41</accession>
<comment type="caution">
    <text evidence="3">The sequence shown here is derived from an EMBL/GenBank/DDBJ whole genome shotgun (WGS) entry which is preliminary data.</text>
</comment>
<feature type="domain" description="PH" evidence="2">
    <location>
        <begin position="832"/>
        <end position="988"/>
    </location>
</feature>
<dbReference type="InterPro" id="IPR001849">
    <property type="entry name" value="PH_domain"/>
</dbReference>
<gene>
    <name evidence="3" type="ORF">TcWFU_003011</name>
</gene>
<proteinExistence type="predicted"/>
<evidence type="ECO:0000313" key="3">
    <source>
        <dbReference type="EMBL" id="KAL5106689.1"/>
    </source>
</evidence>
<feature type="compositionally biased region" description="Basic and acidic residues" evidence="1">
    <location>
        <begin position="413"/>
        <end position="423"/>
    </location>
</feature>
<name>A0ABR4QB41_9CEST</name>
<protein>
    <submittedName>
        <fullName evidence="3">Anillin</fullName>
    </submittedName>
</protein>
<dbReference type="PANTHER" id="PTHR21538">
    <property type="entry name" value="ANILLIN/RHOTEKIN RTKN"/>
    <property type="match status" value="1"/>
</dbReference>
<dbReference type="SUPFAM" id="SSF50729">
    <property type="entry name" value="PH domain-like"/>
    <property type="match status" value="1"/>
</dbReference>
<evidence type="ECO:0000313" key="4">
    <source>
        <dbReference type="Proteomes" id="UP001651158"/>
    </source>
</evidence>
<dbReference type="Gene3D" id="2.30.29.30">
    <property type="entry name" value="Pleckstrin-homology domain (PH domain)/Phosphotyrosine-binding domain (PTB)"/>
    <property type="match status" value="1"/>
</dbReference>
<dbReference type="InterPro" id="IPR037840">
    <property type="entry name" value="PH_Anillin"/>
</dbReference>
<dbReference type="InterPro" id="IPR051364">
    <property type="entry name" value="Cytokinesis/Rho-signaling"/>
</dbReference>
<sequence>MDGGAFKHKSSGDIEDSVSYVSKEKYTALANEIRKWEDDLRHAKHQKCWSRVPGGTEKTSNGASKKSCIRESLSSVTPSHVSTLRKFWEGLMTKETLDAVPERHPLRHIQLHALEKCETLTVGGVSTCNESMTESTDVENPELPPPPIGVEEALAPAADIPVDLPPPPQLPDAEEDVHSKSADFIDLAESPKREYFVPECPSTTQPVVSRHHYYNRPRLGAYTKAAGGGFNRGVLRNWPNCSNLNESHQVEAARAQLPRQRSVTFEPKPGSAPGDSEAEMEEEVPPVGTTVSSAPSFQRRNSVFCDSEERYKYMDAESLGILESAARLANSADRLDGIGRSGRSSLAAAGKSAALGSDADEVRSISRSGSGCVSCSDEEDSDGESVNSEPASTRPSLSDGGTLISPSSSRGRRSCDAQRRMSREASALLDFDCPPTPTPTATPALRGGRPSHSNTAIAASEAVTLRRLERMKEIADLITREKSLILEAATTGKSTKSNSVGSASACVKEATVVDLNLRFLLACQRRQALLEELGLLHKGSPVLVPPMRGEPLRARLQLHAVRVALKPQTCGGDGGHGGGYVVVGMGERLRTADGGRPVKYHILAVLKCVGEGRIYHTQTVTLMRVADLPPGTVRRAPFVDLVADIDIAPLRPDFVINIELYCLQTGGSGGIVSAGVGGSGSTSMDRHHSSGLQTPLSRKVNNSVIEKSPIISSAKKCGGFHMSSLLLSGKKRKYYLSQPKEEIDLSAAFTLLSSVSLRHHDDLLFGRVPRARRGVVGSGDENITGSPHASTEAEGGGRDEAAMPLYLEGLPRSSPLAGPLGLSDITVRLQSAVLKRGFLTVFDESGGMGVWTRCWCKLSVDQLVCWRYPEDEIEAAVSCPSAAATPVGRLDLRRVVAPWAVQAPRKICVRANTLYMRSLVAVNAKIPSRDAAPCGDGVRGPNQCSAAVSSILLRASPDYKWIEQRHLICADSEAEMESWVKELNRALEVLQRWMPEHFARLARYDSGLTFTQPVAASVASQMKQW</sequence>
<feature type="region of interest" description="Disordered" evidence="1">
    <location>
        <begin position="255"/>
        <end position="281"/>
    </location>
</feature>
<dbReference type="SMART" id="SM00233">
    <property type="entry name" value="PH"/>
    <property type="match status" value="1"/>
</dbReference>